<evidence type="ECO:0000313" key="2">
    <source>
        <dbReference type="EMBL" id="KAK9082050.1"/>
    </source>
</evidence>
<dbReference type="Proteomes" id="UP001420932">
    <property type="component" value="Unassembled WGS sequence"/>
</dbReference>
<protein>
    <recommendedName>
        <fullName evidence="4">Protein kinase domain-containing protein</fullName>
    </recommendedName>
</protein>
<dbReference type="AlphaFoldDB" id="A0AAP0HGM9"/>
<reference evidence="2 3" key="1">
    <citation type="submission" date="2024-01" db="EMBL/GenBank/DDBJ databases">
        <title>Genome assemblies of Stephania.</title>
        <authorList>
            <person name="Yang L."/>
        </authorList>
    </citation>
    <scope>NUCLEOTIDE SEQUENCE [LARGE SCALE GENOMIC DNA]</scope>
    <source>
        <strain evidence="2">YNDBR</strain>
        <tissue evidence="2">Leaf</tissue>
    </source>
</reference>
<sequence>MVAHVGDFGLAKFLQRNKNNDLGTTNSTSSFSPRGTVGYIPPVTTNPQVLDDPQRCPTRSTDQTKGYSQLLTMSTKAVFFLIILDILQHKICFWDISNLLDL</sequence>
<organism evidence="2 3">
    <name type="scientific">Stephania yunnanensis</name>
    <dbReference type="NCBI Taxonomy" id="152371"/>
    <lineage>
        <taxon>Eukaryota</taxon>
        <taxon>Viridiplantae</taxon>
        <taxon>Streptophyta</taxon>
        <taxon>Embryophyta</taxon>
        <taxon>Tracheophyta</taxon>
        <taxon>Spermatophyta</taxon>
        <taxon>Magnoliopsida</taxon>
        <taxon>Ranunculales</taxon>
        <taxon>Menispermaceae</taxon>
        <taxon>Menispermoideae</taxon>
        <taxon>Cissampelideae</taxon>
        <taxon>Stephania</taxon>
    </lineage>
</organism>
<keyword evidence="3" id="KW-1185">Reference proteome</keyword>
<name>A0AAP0HGM9_9MAGN</name>
<accession>A0AAP0HGM9</accession>
<comment type="caution">
    <text evidence="2">The sequence shown here is derived from an EMBL/GenBank/DDBJ whole genome shotgun (WGS) entry which is preliminary data.</text>
</comment>
<gene>
    <name evidence="2" type="ORF">Syun_031449</name>
</gene>
<proteinExistence type="predicted"/>
<evidence type="ECO:0000313" key="3">
    <source>
        <dbReference type="Proteomes" id="UP001420932"/>
    </source>
</evidence>
<evidence type="ECO:0008006" key="4">
    <source>
        <dbReference type="Google" id="ProtNLM"/>
    </source>
</evidence>
<feature type="region of interest" description="Disordered" evidence="1">
    <location>
        <begin position="18"/>
        <end position="63"/>
    </location>
</feature>
<evidence type="ECO:0000256" key="1">
    <source>
        <dbReference type="SAM" id="MobiDB-lite"/>
    </source>
</evidence>
<feature type="compositionally biased region" description="Polar residues" evidence="1">
    <location>
        <begin position="18"/>
        <end position="33"/>
    </location>
</feature>
<dbReference type="EMBL" id="JBBNAF010000040">
    <property type="protein sequence ID" value="KAK9082050.1"/>
    <property type="molecule type" value="Genomic_DNA"/>
</dbReference>